<proteinExistence type="predicted"/>
<dbReference type="EMBL" id="MK072475">
    <property type="protein sequence ID" value="AYV85774.1"/>
    <property type="molecule type" value="Genomic_DNA"/>
</dbReference>
<name>A0A3G5AGQ1_9VIRU</name>
<reference evidence="1" key="1">
    <citation type="submission" date="2018-10" db="EMBL/GenBank/DDBJ databases">
        <title>Hidden diversity of soil giant viruses.</title>
        <authorList>
            <person name="Schulz F."/>
            <person name="Alteio L."/>
            <person name="Goudeau D."/>
            <person name="Ryan E.M."/>
            <person name="Malmstrom R.R."/>
            <person name="Blanchard J."/>
            <person name="Woyke T."/>
        </authorList>
    </citation>
    <scope>NUCLEOTIDE SEQUENCE</scope>
    <source>
        <strain evidence="1">SAV1</strain>
    </source>
</reference>
<protein>
    <submittedName>
        <fullName evidence="1">Uncharacterized protein</fullName>
    </submittedName>
</protein>
<gene>
    <name evidence="1" type="ORF">Satyrvirus39_2</name>
</gene>
<evidence type="ECO:0000313" key="1">
    <source>
        <dbReference type="EMBL" id="AYV85774.1"/>
    </source>
</evidence>
<organism evidence="1">
    <name type="scientific">Satyrvirus sp</name>
    <dbReference type="NCBI Taxonomy" id="2487771"/>
    <lineage>
        <taxon>Viruses</taxon>
        <taxon>Varidnaviria</taxon>
        <taxon>Bamfordvirae</taxon>
        <taxon>Nucleocytoviricota</taxon>
        <taxon>Megaviricetes</taxon>
        <taxon>Imitervirales</taxon>
        <taxon>Mimiviridae</taxon>
        <taxon>Megamimivirinae</taxon>
    </lineage>
</organism>
<sequence length="49" mass="5740">MYNEFGGCEGVGDCGMSAVLKYNLYTYNRRQKQKMPWRLDGSTFCKNYD</sequence>
<accession>A0A3G5AGQ1</accession>